<dbReference type="PROSITE" id="PS50075">
    <property type="entry name" value="CARRIER"/>
    <property type="match status" value="1"/>
</dbReference>
<dbReference type="Proteomes" id="UP000275368">
    <property type="component" value="Chromosome"/>
</dbReference>
<protein>
    <submittedName>
        <fullName evidence="1">Uncharacterized protein</fullName>
    </submittedName>
</protein>
<organism evidence="1 2">
    <name type="scientific">Paenibacillus baekrokdamisoli</name>
    <dbReference type="NCBI Taxonomy" id="1712516"/>
    <lineage>
        <taxon>Bacteria</taxon>
        <taxon>Bacillati</taxon>
        <taxon>Bacillota</taxon>
        <taxon>Bacilli</taxon>
        <taxon>Bacillales</taxon>
        <taxon>Paenibacillaceae</taxon>
        <taxon>Paenibacillus</taxon>
    </lineage>
</organism>
<evidence type="ECO:0000313" key="1">
    <source>
        <dbReference type="EMBL" id="BBH22589.1"/>
    </source>
</evidence>
<gene>
    <name evidence="1" type="ORF">Back11_39340</name>
</gene>
<dbReference type="Gene3D" id="1.10.1200.10">
    <property type="entry name" value="ACP-like"/>
    <property type="match status" value="1"/>
</dbReference>
<name>A0A3G9JHV0_9BACL</name>
<accession>A0A3G9JHV0</accession>
<dbReference type="InterPro" id="IPR036736">
    <property type="entry name" value="ACP-like_sf"/>
</dbReference>
<dbReference type="Pfam" id="PF00550">
    <property type="entry name" value="PP-binding"/>
    <property type="match status" value="1"/>
</dbReference>
<sequence length="79" mass="9100">MDTTKIVHNKVLEVLKKKDSLGMDINLMEHGLDSLTAIQLIVALEEEMGITFDDEYLLLENFETIEKIVMVIEKIQAFF</sequence>
<dbReference type="AlphaFoldDB" id="A0A3G9JHV0"/>
<dbReference type="InterPro" id="IPR009081">
    <property type="entry name" value="PP-bd_ACP"/>
</dbReference>
<proteinExistence type="predicted"/>
<keyword evidence="2" id="KW-1185">Reference proteome</keyword>
<dbReference type="SUPFAM" id="SSF47336">
    <property type="entry name" value="ACP-like"/>
    <property type="match status" value="1"/>
</dbReference>
<dbReference type="OrthoDB" id="1495744at2"/>
<evidence type="ECO:0000313" key="2">
    <source>
        <dbReference type="Proteomes" id="UP000275368"/>
    </source>
</evidence>
<reference evidence="1 2" key="1">
    <citation type="submission" date="2018-11" db="EMBL/GenBank/DDBJ databases">
        <title>Complete genome sequence of Paenibacillus baekrokdamisoli strain KCTC 33723.</title>
        <authorList>
            <person name="Kang S.W."/>
            <person name="Lee K.C."/>
            <person name="Kim K.K."/>
            <person name="Kim J.S."/>
            <person name="Kim D.S."/>
            <person name="Ko S.H."/>
            <person name="Yang S.H."/>
            <person name="Lee J.S."/>
        </authorList>
    </citation>
    <scope>NUCLEOTIDE SEQUENCE [LARGE SCALE GENOMIC DNA]</scope>
    <source>
        <strain evidence="1 2">KCTC 33723</strain>
    </source>
</reference>
<dbReference type="EMBL" id="AP019308">
    <property type="protein sequence ID" value="BBH22589.1"/>
    <property type="molecule type" value="Genomic_DNA"/>
</dbReference>
<dbReference type="KEGG" id="pbk:Back11_39340"/>
<dbReference type="RefSeq" id="WP_125660934.1">
    <property type="nucleotide sequence ID" value="NZ_AP019308.1"/>
</dbReference>